<name>A0A0M3IND4_ASCLU</name>
<dbReference type="WBParaSite" id="ALUE_0002026201-mRNA-1">
    <property type="protein sequence ID" value="ALUE_0002026201-mRNA-1"/>
    <property type="gene ID" value="ALUE_0002026201"/>
</dbReference>
<keyword evidence="1" id="KW-1185">Reference proteome</keyword>
<dbReference type="Proteomes" id="UP000036681">
    <property type="component" value="Unplaced"/>
</dbReference>
<organism evidence="1 2">
    <name type="scientific">Ascaris lumbricoides</name>
    <name type="common">Giant roundworm</name>
    <dbReference type="NCBI Taxonomy" id="6252"/>
    <lineage>
        <taxon>Eukaryota</taxon>
        <taxon>Metazoa</taxon>
        <taxon>Ecdysozoa</taxon>
        <taxon>Nematoda</taxon>
        <taxon>Chromadorea</taxon>
        <taxon>Rhabditida</taxon>
        <taxon>Spirurina</taxon>
        <taxon>Ascaridomorpha</taxon>
        <taxon>Ascaridoidea</taxon>
        <taxon>Ascarididae</taxon>
        <taxon>Ascaris</taxon>
    </lineage>
</organism>
<proteinExistence type="predicted"/>
<evidence type="ECO:0000313" key="1">
    <source>
        <dbReference type="Proteomes" id="UP000036681"/>
    </source>
</evidence>
<sequence length="93" mass="10095">MLSGFGPASVDDSSVRLTTKVSHSIVTDMPRKNCSRIDKALQWDMIANASLFKLVLTFYERGQHLTLQTGYVALGSALSGEELGPTHFSHNAA</sequence>
<protein>
    <submittedName>
        <fullName evidence="2">Uncharacterized protein</fullName>
    </submittedName>
</protein>
<accession>A0A0M3IND4</accession>
<dbReference type="AlphaFoldDB" id="A0A0M3IND4"/>
<reference evidence="2" key="1">
    <citation type="submission" date="2017-02" db="UniProtKB">
        <authorList>
            <consortium name="WormBaseParasite"/>
        </authorList>
    </citation>
    <scope>IDENTIFICATION</scope>
</reference>
<evidence type="ECO:0000313" key="2">
    <source>
        <dbReference type="WBParaSite" id="ALUE_0002026201-mRNA-1"/>
    </source>
</evidence>